<evidence type="ECO:0000313" key="3">
    <source>
        <dbReference type="Proteomes" id="UP000749559"/>
    </source>
</evidence>
<dbReference type="Gene3D" id="1.20.1270.60">
    <property type="entry name" value="Arfaptin homology (AH) domain/BAR domain"/>
    <property type="match status" value="1"/>
</dbReference>
<accession>A0A8S4NDY1</accession>
<organism evidence="2 3">
    <name type="scientific">Owenia fusiformis</name>
    <name type="common">Polychaete worm</name>
    <dbReference type="NCBI Taxonomy" id="6347"/>
    <lineage>
        <taxon>Eukaryota</taxon>
        <taxon>Metazoa</taxon>
        <taxon>Spiralia</taxon>
        <taxon>Lophotrochozoa</taxon>
        <taxon>Annelida</taxon>
        <taxon>Polychaeta</taxon>
        <taxon>Sedentaria</taxon>
        <taxon>Canalipalpata</taxon>
        <taxon>Sabellida</taxon>
        <taxon>Oweniida</taxon>
        <taxon>Oweniidae</taxon>
        <taxon>Owenia</taxon>
    </lineage>
</organism>
<dbReference type="GO" id="GO:0060271">
    <property type="term" value="P:cilium assembly"/>
    <property type="evidence" value="ECO:0007669"/>
    <property type="project" value="TreeGrafter"/>
</dbReference>
<gene>
    <name evidence="2" type="ORF">OFUS_LOCUS6360</name>
</gene>
<dbReference type="OrthoDB" id="60621at2759"/>
<sequence length="305" mass="34990">MNRNNAEIRASENQSKFIQDRITAVEKHFGEMCFHFGALARKNAKLRDKGDEVAKHILTYAENESLNHSSRHALTKFSENLAAVQDYRNAQTQRIEAKVVSPLSLYGSNCKHAKEDLKAAFTTRDKEIKEKEKLEKVKDKAPSDRHKISKLESELQKASTDASLAERALEEKIDMFEKKKLEDIKKVLQDFVLTELSFHCKAVESYTQCYQALQNMNEEDDLEEFRNSLRPSSAASRGLGHGVSKSSLNTTAQSLKNTPSGRRAKSNQKQTVQYDDEDDDDDEEDDDSYEDDDEEYTYDRRFNAR</sequence>
<evidence type="ECO:0008006" key="4">
    <source>
        <dbReference type="Google" id="ProtNLM"/>
    </source>
</evidence>
<dbReference type="GO" id="GO:0036064">
    <property type="term" value="C:ciliary basal body"/>
    <property type="evidence" value="ECO:0007669"/>
    <property type="project" value="TreeGrafter"/>
</dbReference>
<dbReference type="Pfam" id="PF06730">
    <property type="entry name" value="FAM92"/>
    <property type="match status" value="1"/>
</dbReference>
<dbReference type="GO" id="GO:0035869">
    <property type="term" value="C:ciliary transition zone"/>
    <property type="evidence" value="ECO:0007669"/>
    <property type="project" value="TreeGrafter"/>
</dbReference>
<reference evidence="2" key="1">
    <citation type="submission" date="2022-03" db="EMBL/GenBank/DDBJ databases">
        <authorList>
            <person name="Martin C."/>
        </authorList>
    </citation>
    <scope>NUCLEOTIDE SEQUENCE</scope>
</reference>
<comment type="caution">
    <text evidence="2">The sequence shown here is derived from an EMBL/GenBank/DDBJ whole genome shotgun (WGS) entry which is preliminary data.</text>
</comment>
<feature type="compositionally biased region" description="Polar residues" evidence="1">
    <location>
        <begin position="244"/>
        <end position="260"/>
    </location>
</feature>
<dbReference type="EMBL" id="CAIIXF020000003">
    <property type="protein sequence ID" value="CAH1779560.1"/>
    <property type="molecule type" value="Genomic_DNA"/>
</dbReference>
<dbReference type="InterPro" id="IPR027267">
    <property type="entry name" value="AH/BAR_dom_sf"/>
</dbReference>
<feature type="region of interest" description="Disordered" evidence="1">
    <location>
        <begin position="222"/>
        <end position="305"/>
    </location>
</feature>
<dbReference type="AlphaFoldDB" id="A0A8S4NDY1"/>
<dbReference type="Proteomes" id="UP000749559">
    <property type="component" value="Unassembled WGS sequence"/>
</dbReference>
<keyword evidence="3" id="KW-1185">Reference proteome</keyword>
<dbReference type="PANTHER" id="PTHR21223:SF2">
    <property type="entry name" value="CBY1-INTERACTING BAR DOMAIN-CONTAINING PROTEIN HOMOLOG"/>
    <property type="match status" value="1"/>
</dbReference>
<evidence type="ECO:0000313" key="2">
    <source>
        <dbReference type="EMBL" id="CAH1779560.1"/>
    </source>
</evidence>
<dbReference type="PANTHER" id="PTHR21223">
    <property type="entry name" value="CBY1-INTERACTING BAR DOMAIN-CONTAINING PROTEIN HOMOLOG"/>
    <property type="match status" value="1"/>
</dbReference>
<dbReference type="SUPFAM" id="SSF103657">
    <property type="entry name" value="BAR/IMD domain-like"/>
    <property type="match status" value="1"/>
</dbReference>
<protein>
    <recommendedName>
        <fullName evidence="4">Protein FAM92A</fullName>
    </recommendedName>
</protein>
<feature type="compositionally biased region" description="Acidic residues" evidence="1">
    <location>
        <begin position="274"/>
        <end position="296"/>
    </location>
</feature>
<dbReference type="InterPro" id="IPR009602">
    <property type="entry name" value="CBAR/FAM92"/>
</dbReference>
<name>A0A8S4NDY1_OWEFU</name>
<proteinExistence type="predicted"/>
<evidence type="ECO:0000256" key="1">
    <source>
        <dbReference type="SAM" id="MobiDB-lite"/>
    </source>
</evidence>